<reference evidence="1 2" key="1">
    <citation type="journal article" date="2014" name="Genome Biol. Evol.">
        <title>The genome of the myxosporean Thelohanellus kitauei shows adaptations to nutrient acquisition within its fish host.</title>
        <authorList>
            <person name="Yang Y."/>
            <person name="Xiong J."/>
            <person name="Zhou Z."/>
            <person name="Huo F."/>
            <person name="Miao W."/>
            <person name="Ran C."/>
            <person name="Liu Y."/>
            <person name="Zhang J."/>
            <person name="Feng J."/>
            <person name="Wang M."/>
            <person name="Wang M."/>
            <person name="Wang L."/>
            <person name="Yao B."/>
        </authorList>
    </citation>
    <scope>NUCLEOTIDE SEQUENCE [LARGE SCALE GENOMIC DNA]</scope>
    <source>
        <strain evidence="1">Wuqing</strain>
    </source>
</reference>
<name>A0A0C2NFT1_THEKT</name>
<dbReference type="Proteomes" id="UP000031668">
    <property type="component" value="Unassembled WGS sequence"/>
</dbReference>
<evidence type="ECO:0000313" key="1">
    <source>
        <dbReference type="EMBL" id="KII75220.1"/>
    </source>
</evidence>
<sequence length="150" mass="17869">MEKVKVSSIQNFDGVIACVMIDEVIQELSRLLDICVSFNDYSADCERNIAPEPILSWNDDEYNSVDEESNDRPRGEVVKPLWVKMVLFRKDGGRSQFFDYYRMGHWSGKYNYPYTHIYRRRQQYTRQYFDNLFSEEHSDRSTYGSPNECQ</sequence>
<dbReference type="EMBL" id="JWZT01000007">
    <property type="protein sequence ID" value="KII75220.1"/>
    <property type="molecule type" value="Genomic_DNA"/>
</dbReference>
<evidence type="ECO:0000313" key="2">
    <source>
        <dbReference type="Proteomes" id="UP000031668"/>
    </source>
</evidence>
<protein>
    <submittedName>
        <fullName evidence="1">Uncharacterized protein</fullName>
    </submittedName>
</protein>
<proteinExistence type="predicted"/>
<comment type="caution">
    <text evidence="1">The sequence shown here is derived from an EMBL/GenBank/DDBJ whole genome shotgun (WGS) entry which is preliminary data.</text>
</comment>
<organism evidence="1 2">
    <name type="scientific">Thelohanellus kitauei</name>
    <name type="common">Myxosporean</name>
    <dbReference type="NCBI Taxonomy" id="669202"/>
    <lineage>
        <taxon>Eukaryota</taxon>
        <taxon>Metazoa</taxon>
        <taxon>Cnidaria</taxon>
        <taxon>Myxozoa</taxon>
        <taxon>Myxosporea</taxon>
        <taxon>Bivalvulida</taxon>
        <taxon>Platysporina</taxon>
        <taxon>Myxobolidae</taxon>
        <taxon>Thelohanellus</taxon>
    </lineage>
</organism>
<accession>A0A0C2NFT1</accession>
<dbReference type="AlphaFoldDB" id="A0A0C2NFT1"/>
<gene>
    <name evidence="1" type="ORF">RF11_11844</name>
</gene>
<keyword evidence="2" id="KW-1185">Reference proteome</keyword>